<sequence length="106" mass="12152">MRPHLSDHLRARTVRSQPFPHHRRGRLPLWLLCSNIHSDEVVGKFVPSQVQIHGDTTRKIPTKRTPNNRINLAVSFTMPLLMWKSCGRVTVSSDDSGVNLRSPNHR</sequence>
<accession>A0A4V4H920</accession>
<keyword evidence="2" id="KW-1185">Reference proteome</keyword>
<name>A0A4V4H920_MUSBA</name>
<protein>
    <submittedName>
        <fullName evidence="1">Uncharacterized protein</fullName>
    </submittedName>
</protein>
<proteinExistence type="predicted"/>
<dbReference type="Proteomes" id="UP000317650">
    <property type="component" value="Chromosome 8"/>
</dbReference>
<dbReference type="EMBL" id="PYDT01000002">
    <property type="protein sequence ID" value="THU69895.1"/>
    <property type="molecule type" value="Genomic_DNA"/>
</dbReference>
<dbReference type="AlphaFoldDB" id="A0A4V4H920"/>
<evidence type="ECO:0000313" key="1">
    <source>
        <dbReference type="EMBL" id="THU69895.1"/>
    </source>
</evidence>
<gene>
    <name evidence="1" type="ORF">C4D60_Mb08t19240</name>
</gene>
<organism evidence="1 2">
    <name type="scientific">Musa balbisiana</name>
    <name type="common">Banana</name>
    <dbReference type="NCBI Taxonomy" id="52838"/>
    <lineage>
        <taxon>Eukaryota</taxon>
        <taxon>Viridiplantae</taxon>
        <taxon>Streptophyta</taxon>
        <taxon>Embryophyta</taxon>
        <taxon>Tracheophyta</taxon>
        <taxon>Spermatophyta</taxon>
        <taxon>Magnoliopsida</taxon>
        <taxon>Liliopsida</taxon>
        <taxon>Zingiberales</taxon>
        <taxon>Musaceae</taxon>
        <taxon>Musa</taxon>
    </lineage>
</organism>
<reference evidence="1 2" key="1">
    <citation type="journal article" date="2019" name="Nat. Plants">
        <title>Genome sequencing of Musa balbisiana reveals subgenome evolution and function divergence in polyploid bananas.</title>
        <authorList>
            <person name="Yao X."/>
        </authorList>
    </citation>
    <scope>NUCLEOTIDE SEQUENCE [LARGE SCALE GENOMIC DNA]</scope>
    <source>
        <strain evidence="2">cv. DH-PKW</strain>
        <tissue evidence="1">Leaves</tissue>
    </source>
</reference>
<evidence type="ECO:0000313" key="2">
    <source>
        <dbReference type="Proteomes" id="UP000317650"/>
    </source>
</evidence>
<comment type="caution">
    <text evidence="1">The sequence shown here is derived from an EMBL/GenBank/DDBJ whole genome shotgun (WGS) entry which is preliminary data.</text>
</comment>